<dbReference type="PANTHER" id="PTHR33609">
    <property type="entry name" value="LOW CALCIUM RESPONSE LOCUS PROTEIN S"/>
    <property type="match status" value="1"/>
</dbReference>
<proteinExistence type="predicted"/>
<dbReference type="GO" id="GO:0003677">
    <property type="term" value="F:DNA binding"/>
    <property type="evidence" value="ECO:0007669"/>
    <property type="project" value="InterPro"/>
</dbReference>
<evidence type="ECO:0000313" key="2">
    <source>
        <dbReference type="EMBL" id="SMO38848.1"/>
    </source>
</evidence>
<gene>
    <name evidence="2" type="ORF">SAMN06265218_101416</name>
</gene>
<reference evidence="2 3" key="1">
    <citation type="submission" date="2017-05" db="EMBL/GenBank/DDBJ databases">
        <authorList>
            <person name="Varghese N."/>
            <person name="Submissions S."/>
        </authorList>
    </citation>
    <scope>NUCLEOTIDE SEQUENCE [LARGE SCALE GENOMIC DNA]</scope>
    <source>
        <strain evidence="2 3">DSM 21194</strain>
    </source>
</reference>
<protein>
    <submittedName>
        <fullName evidence="2">Putative transposase</fullName>
    </submittedName>
</protein>
<name>A0A521AVI1_9BACT</name>
<sequence>MKKSRFSESQIISILNKQEQGLKVRDICREHGISDATFYNWKAKYGGLSVSELARIKELEAENSRLKRMYADLSLVHHALKDAVEKKL</sequence>
<dbReference type="SUPFAM" id="SSF46689">
    <property type="entry name" value="Homeodomain-like"/>
    <property type="match status" value="1"/>
</dbReference>
<dbReference type="GO" id="GO:0004803">
    <property type="term" value="F:transposase activity"/>
    <property type="evidence" value="ECO:0007669"/>
    <property type="project" value="InterPro"/>
</dbReference>
<keyword evidence="3" id="KW-1185">Reference proteome</keyword>
<dbReference type="EMBL" id="FXTH01000001">
    <property type="protein sequence ID" value="SMO38848.1"/>
    <property type="molecule type" value="Genomic_DNA"/>
</dbReference>
<dbReference type="PANTHER" id="PTHR33609:SF5">
    <property type="entry name" value="LOW CALCIUM RESPONSE LOCUS PROTEIN S"/>
    <property type="match status" value="1"/>
</dbReference>
<keyword evidence="1" id="KW-0175">Coiled coil</keyword>
<dbReference type="AlphaFoldDB" id="A0A521AVI1"/>
<dbReference type="InterPro" id="IPR002514">
    <property type="entry name" value="Transposase_8"/>
</dbReference>
<evidence type="ECO:0000313" key="3">
    <source>
        <dbReference type="Proteomes" id="UP000317593"/>
    </source>
</evidence>
<accession>A0A521AVI1</accession>
<organism evidence="2 3">
    <name type="scientific">Fodinibius sediminis</name>
    <dbReference type="NCBI Taxonomy" id="1214077"/>
    <lineage>
        <taxon>Bacteria</taxon>
        <taxon>Pseudomonadati</taxon>
        <taxon>Balneolota</taxon>
        <taxon>Balneolia</taxon>
        <taxon>Balneolales</taxon>
        <taxon>Balneolaceae</taxon>
        <taxon>Fodinibius</taxon>
    </lineage>
</organism>
<feature type="coiled-coil region" evidence="1">
    <location>
        <begin position="49"/>
        <end position="76"/>
    </location>
</feature>
<evidence type="ECO:0000256" key="1">
    <source>
        <dbReference type="SAM" id="Coils"/>
    </source>
</evidence>
<dbReference type="Gene3D" id="1.10.10.60">
    <property type="entry name" value="Homeodomain-like"/>
    <property type="match status" value="1"/>
</dbReference>
<dbReference type="Pfam" id="PF01527">
    <property type="entry name" value="HTH_Tnp_1"/>
    <property type="match status" value="1"/>
</dbReference>
<dbReference type="GO" id="GO:0006313">
    <property type="term" value="P:DNA transposition"/>
    <property type="evidence" value="ECO:0007669"/>
    <property type="project" value="InterPro"/>
</dbReference>
<dbReference type="InterPro" id="IPR009057">
    <property type="entry name" value="Homeodomain-like_sf"/>
</dbReference>
<dbReference type="InterPro" id="IPR052546">
    <property type="entry name" value="Transposase_8_domain"/>
</dbReference>
<dbReference type="Proteomes" id="UP000317593">
    <property type="component" value="Unassembled WGS sequence"/>
</dbReference>